<feature type="signal peptide" evidence="1">
    <location>
        <begin position="1"/>
        <end position="31"/>
    </location>
</feature>
<dbReference type="EMBL" id="PDJJ01000001">
    <property type="protein sequence ID" value="PFG41551.1"/>
    <property type="molecule type" value="Genomic_DNA"/>
</dbReference>
<dbReference type="SUPFAM" id="SSF51182">
    <property type="entry name" value="RmlC-like cupins"/>
    <property type="match status" value="1"/>
</dbReference>
<name>A0A2A9ESP3_9MICO</name>
<dbReference type="AlphaFoldDB" id="A0A2A9ESP3"/>
<feature type="chain" id="PRO_5012337552" evidence="1">
    <location>
        <begin position="32"/>
        <end position="205"/>
    </location>
</feature>
<comment type="caution">
    <text evidence="3">The sequence shown here is derived from an EMBL/GenBank/DDBJ whole genome shotgun (WGS) entry which is preliminary data.</text>
</comment>
<feature type="domain" description="Cupin type-2" evidence="2">
    <location>
        <begin position="87"/>
        <end position="155"/>
    </location>
</feature>
<keyword evidence="3" id="KW-0560">Oxidoreductase</keyword>
<dbReference type="InterPro" id="IPR011051">
    <property type="entry name" value="RmlC_Cupin_sf"/>
</dbReference>
<evidence type="ECO:0000259" key="2">
    <source>
        <dbReference type="Pfam" id="PF07883"/>
    </source>
</evidence>
<proteinExistence type="predicted"/>
<keyword evidence="1" id="KW-0732">Signal</keyword>
<evidence type="ECO:0000313" key="4">
    <source>
        <dbReference type="Proteomes" id="UP000224130"/>
    </source>
</evidence>
<organism evidence="3 4">
    <name type="scientific">Isoptericola jiangsuensis</name>
    <dbReference type="NCBI Taxonomy" id="548579"/>
    <lineage>
        <taxon>Bacteria</taxon>
        <taxon>Bacillati</taxon>
        <taxon>Actinomycetota</taxon>
        <taxon>Actinomycetes</taxon>
        <taxon>Micrococcales</taxon>
        <taxon>Promicromonosporaceae</taxon>
        <taxon>Isoptericola</taxon>
    </lineage>
</organism>
<dbReference type="RefSeq" id="WP_098462059.1">
    <property type="nucleotide sequence ID" value="NZ_PDJJ01000001.1"/>
</dbReference>
<dbReference type="OrthoDB" id="129561at2"/>
<sequence length="205" mass="21592">MTPRTTPLHRVRRHAALLATSALLVGGTAVAGPAVGEDVPPPVAVEVLSAHADFPDAVGVTIHRRLPGERRDVIRLRDAGNVVVARLTVQPGARFPWHTHPGPVVVSVVGGDLVYQQATDCVQRRYATSEAFVDPGDKIHTAWNPGDEPTVLVATFYGVPDGGAVTLPVQDPPDYCSGKDVRPGRSGWAAPARLVAGVPGRFAMA</sequence>
<evidence type="ECO:0000256" key="1">
    <source>
        <dbReference type="SAM" id="SignalP"/>
    </source>
</evidence>
<dbReference type="Proteomes" id="UP000224130">
    <property type="component" value="Unassembled WGS sequence"/>
</dbReference>
<keyword evidence="4" id="KW-1185">Reference proteome</keyword>
<dbReference type="InterPro" id="IPR014710">
    <property type="entry name" value="RmlC-like_jellyroll"/>
</dbReference>
<evidence type="ECO:0000313" key="3">
    <source>
        <dbReference type="EMBL" id="PFG41551.1"/>
    </source>
</evidence>
<keyword evidence="3" id="KW-0223">Dioxygenase</keyword>
<accession>A0A2A9ESP3</accession>
<reference evidence="3 4" key="1">
    <citation type="submission" date="2017-10" db="EMBL/GenBank/DDBJ databases">
        <title>Sequencing the genomes of 1000 actinobacteria strains.</title>
        <authorList>
            <person name="Klenk H.-P."/>
        </authorList>
    </citation>
    <scope>NUCLEOTIDE SEQUENCE [LARGE SCALE GENOMIC DNA]</scope>
    <source>
        <strain evidence="3 4">DSM 21863</strain>
    </source>
</reference>
<dbReference type="InterPro" id="IPR013096">
    <property type="entry name" value="Cupin_2"/>
</dbReference>
<gene>
    <name evidence="3" type="ORF">ATJ88_0193</name>
</gene>
<protein>
    <submittedName>
        <fullName evidence="3">Quercetin dioxygenase-like cupin family protein</fullName>
    </submittedName>
</protein>
<dbReference type="Pfam" id="PF07883">
    <property type="entry name" value="Cupin_2"/>
    <property type="match status" value="1"/>
</dbReference>
<dbReference type="Gene3D" id="2.60.120.10">
    <property type="entry name" value="Jelly Rolls"/>
    <property type="match status" value="1"/>
</dbReference>
<dbReference type="GO" id="GO:0051213">
    <property type="term" value="F:dioxygenase activity"/>
    <property type="evidence" value="ECO:0007669"/>
    <property type="project" value="UniProtKB-KW"/>
</dbReference>